<evidence type="ECO:0000256" key="1">
    <source>
        <dbReference type="SAM" id="MobiDB-lite"/>
    </source>
</evidence>
<evidence type="ECO:0000313" key="3">
    <source>
        <dbReference type="EMBL" id="CZR53500.1"/>
    </source>
</evidence>
<evidence type="ECO:0000256" key="2">
    <source>
        <dbReference type="SAM" id="Phobius"/>
    </source>
</evidence>
<dbReference type="AlphaFoldDB" id="A0A1L7WL46"/>
<reference evidence="3 4" key="1">
    <citation type="submission" date="2016-03" db="EMBL/GenBank/DDBJ databases">
        <authorList>
            <person name="Ploux O."/>
        </authorList>
    </citation>
    <scope>NUCLEOTIDE SEQUENCE [LARGE SCALE GENOMIC DNA]</scope>
    <source>
        <strain evidence="3 4">UAMH 11012</strain>
    </source>
</reference>
<gene>
    <name evidence="3" type="ORF">PAC_03379</name>
</gene>
<keyword evidence="2" id="KW-1133">Transmembrane helix</keyword>
<dbReference type="EMBL" id="FJOG01000004">
    <property type="protein sequence ID" value="CZR53500.1"/>
    <property type="molecule type" value="Genomic_DNA"/>
</dbReference>
<evidence type="ECO:0000313" key="4">
    <source>
        <dbReference type="Proteomes" id="UP000184330"/>
    </source>
</evidence>
<protein>
    <submittedName>
        <fullName evidence="3">Uncharacterized protein</fullName>
    </submittedName>
</protein>
<feature type="transmembrane region" description="Helical" evidence="2">
    <location>
        <begin position="189"/>
        <end position="214"/>
    </location>
</feature>
<feature type="region of interest" description="Disordered" evidence="1">
    <location>
        <begin position="152"/>
        <end position="181"/>
    </location>
</feature>
<dbReference type="OrthoDB" id="3563651at2759"/>
<dbReference type="Proteomes" id="UP000184330">
    <property type="component" value="Unassembled WGS sequence"/>
</dbReference>
<keyword evidence="2" id="KW-0472">Membrane</keyword>
<name>A0A1L7WL46_9HELO</name>
<proteinExistence type="predicted"/>
<keyword evidence="4" id="KW-1185">Reference proteome</keyword>
<sequence>MSVGSFTTTFTPPASCLDSFSTTTFSPSFYVAGPMTTQGCMPNNFQFSSTNYYSPGICPVGYTTACQQVNSAGTVLETVVTCCPTSYACNPDRILLVQLTYGCQSIFTSAVFPHIVVISGTIPVSTVSTTAILGAVNAFSVQIRYQSTDFQSSKSTITSTPTPSRSTTTTSTSSSGGASGGGGGISHGAAAGIGIGSAAGALFLAGAFVFMYTLGRRRRSIENPSASYGLTERNNAPINTNIVKAELPVPEMTVMEMPGHVY</sequence>
<accession>A0A1L7WL46</accession>
<feature type="compositionally biased region" description="Low complexity" evidence="1">
    <location>
        <begin position="152"/>
        <end position="176"/>
    </location>
</feature>
<keyword evidence="2" id="KW-0812">Transmembrane</keyword>
<organism evidence="3 4">
    <name type="scientific">Phialocephala subalpina</name>
    <dbReference type="NCBI Taxonomy" id="576137"/>
    <lineage>
        <taxon>Eukaryota</taxon>
        <taxon>Fungi</taxon>
        <taxon>Dikarya</taxon>
        <taxon>Ascomycota</taxon>
        <taxon>Pezizomycotina</taxon>
        <taxon>Leotiomycetes</taxon>
        <taxon>Helotiales</taxon>
        <taxon>Mollisiaceae</taxon>
        <taxon>Phialocephala</taxon>
        <taxon>Phialocephala fortinii species complex</taxon>
    </lineage>
</organism>